<dbReference type="NCBIfam" id="TIGR00138">
    <property type="entry name" value="rsmG_gidB"/>
    <property type="match status" value="1"/>
</dbReference>
<dbReference type="Proteomes" id="UP000824056">
    <property type="component" value="Unassembled WGS sequence"/>
</dbReference>
<dbReference type="EC" id="2.1.1.-" evidence="6"/>
<keyword evidence="3 6" id="KW-0489">Methyltransferase</keyword>
<dbReference type="PANTHER" id="PTHR31760:SF0">
    <property type="entry name" value="S-ADENOSYL-L-METHIONINE-DEPENDENT METHYLTRANSFERASES SUPERFAMILY PROTEIN"/>
    <property type="match status" value="1"/>
</dbReference>
<dbReference type="HAMAP" id="MF_00074">
    <property type="entry name" value="16SrRNA_methyltr_G"/>
    <property type="match status" value="1"/>
</dbReference>
<proteinExistence type="inferred from homology"/>
<comment type="caution">
    <text evidence="7">The sequence shown here is derived from an EMBL/GenBank/DDBJ whole genome shotgun (WGS) entry which is preliminary data.</text>
</comment>
<gene>
    <name evidence="6 7" type="primary">rsmG</name>
    <name evidence="7" type="ORF">H9809_02195</name>
</gene>
<evidence type="ECO:0000256" key="4">
    <source>
        <dbReference type="ARBA" id="ARBA00022679"/>
    </source>
</evidence>
<evidence type="ECO:0000313" key="8">
    <source>
        <dbReference type="Proteomes" id="UP000824056"/>
    </source>
</evidence>
<keyword evidence="1 6" id="KW-0963">Cytoplasm</keyword>
<dbReference type="GO" id="GO:0070043">
    <property type="term" value="F:rRNA (guanine-N7-)-methyltransferase activity"/>
    <property type="evidence" value="ECO:0007669"/>
    <property type="project" value="UniProtKB-UniRule"/>
</dbReference>
<comment type="function">
    <text evidence="6">Specifically methylates the N7 position of a guanine in 16S rRNA.</text>
</comment>
<dbReference type="CDD" id="cd02440">
    <property type="entry name" value="AdoMet_MTases"/>
    <property type="match status" value="1"/>
</dbReference>
<sequence length="240" mass="27168">MSYDLTLLTEGLKDYKISLTKEQEEQFIRYYELLIQWNKVMNLTGITEFQEVLLKHFLDSIAIVKAVDMNKIQTCIDVGTGAGFPGIPLKIVFPHLEITLLDSLNKRLNFLNEVIRELGLSGIHTVHMRAEEGGKNPEYREKYDLAVSRAVSRLASLCEYCMPFVKQGGYFVSYKGAKAEEELQEGKKAVKILGGKIEKQEEFTLFGTDMERTLAVIKKVSATPKKYPRKAGTPAKEPIL</sequence>
<dbReference type="InterPro" id="IPR003682">
    <property type="entry name" value="rRNA_ssu_MeTfrase_G"/>
</dbReference>
<accession>A0A9D2FQ93</accession>
<evidence type="ECO:0000256" key="2">
    <source>
        <dbReference type="ARBA" id="ARBA00022552"/>
    </source>
</evidence>
<feature type="binding site" evidence="6">
    <location>
        <position position="84"/>
    </location>
    <ligand>
        <name>S-adenosyl-L-methionine</name>
        <dbReference type="ChEBI" id="CHEBI:59789"/>
    </ligand>
</feature>
<evidence type="ECO:0000256" key="1">
    <source>
        <dbReference type="ARBA" id="ARBA00022490"/>
    </source>
</evidence>
<dbReference type="Pfam" id="PF02527">
    <property type="entry name" value="GidB"/>
    <property type="match status" value="1"/>
</dbReference>
<dbReference type="FunFam" id="3.40.50.150:FF:000041">
    <property type="entry name" value="Ribosomal RNA small subunit methyltransferase G"/>
    <property type="match status" value="1"/>
</dbReference>
<evidence type="ECO:0000313" key="7">
    <source>
        <dbReference type="EMBL" id="HIZ64707.1"/>
    </source>
</evidence>
<dbReference type="GO" id="GO:0005829">
    <property type="term" value="C:cytosol"/>
    <property type="evidence" value="ECO:0007669"/>
    <property type="project" value="TreeGrafter"/>
</dbReference>
<keyword evidence="4 6" id="KW-0808">Transferase</keyword>
<organism evidence="7 8">
    <name type="scientific">Candidatus Blautia pullicola</name>
    <dbReference type="NCBI Taxonomy" id="2838498"/>
    <lineage>
        <taxon>Bacteria</taxon>
        <taxon>Bacillati</taxon>
        <taxon>Bacillota</taxon>
        <taxon>Clostridia</taxon>
        <taxon>Lachnospirales</taxon>
        <taxon>Lachnospiraceae</taxon>
        <taxon>Blautia</taxon>
    </lineage>
</organism>
<keyword evidence="2 6" id="KW-0698">rRNA processing</keyword>
<dbReference type="PANTHER" id="PTHR31760">
    <property type="entry name" value="S-ADENOSYL-L-METHIONINE-DEPENDENT METHYLTRANSFERASES SUPERFAMILY PROTEIN"/>
    <property type="match status" value="1"/>
</dbReference>
<dbReference type="Gene3D" id="3.40.50.150">
    <property type="entry name" value="Vaccinia Virus protein VP39"/>
    <property type="match status" value="1"/>
</dbReference>
<dbReference type="InterPro" id="IPR029063">
    <property type="entry name" value="SAM-dependent_MTases_sf"/>
</dbReference>
<reference evidence="7" key="2">
    <citation type="submission" date="2021-04" db="EMBL/GenBank/DDBJ databases">
        <authorList>
            <person name="Gilroy R."/>
        </authorList>
    </citation>
    <scope>NUCLEOTIDE SEQUENCE</scope>
    <source>
        <strain evidence="7">1068</strain>
    </source>
</reference>
<protein>
    <recommendedName>
        <fullName evidence="6">Ribosomal RNA small subunit methyltransferase G</fullName>
        <ecNumber evidence="6">2.1.1.-</ecNumber>
    </recommendedName>
    <alternativeName>
        <fullName evidence="6">16S rRNA 7-methylguanosine methyltransferase</fullName>
        <shortName evidence="6">16S rRNA m7G methyltransferase</shortName>
    </alternativeName>
</protein>
<dbReference type="EMBL" id="DXBG01000048">
    <property type="protein sequence ID" value="HIZ64707.1"/>
    <property type="molecule type" value="Genomic_DNA"/>
</dbReference>
<reference evidence="7" key="1">
    <citation type="journal article" date="2021" name="PeerJ">
        <title>Extensive microbial diversity within the chicken gut microbiome revealed by metagenomics and culture.</title>
        <authorList>
            <person name="Gilroy R."/>
            <person name="Ravi A."/>
            <person name="Getino M."/>
            <person name="Pursley I."/>
            <person name="Horton D.L."/>
            <person name="Alikhan N.F."/>
            <person name="Baker D."/>
            <person name="Gharbi K."/>
            <person name="Hall N."/>
            <person name="Watson M."/>
            <person name="Adriaenssens E.M."/>
            <person name="Foster-Nyarko E."/>
            <person name="Jarju S."/>
            <person name="Secka A."/>
            <person name="Antonio M."/>
            <person name="Oren A."/>
            <person name="Chaudhuri R.R."/>
            <person name="La Ragione R."/>
            <person name="Hildebrand F."/>
            <person name="Pallen M.J."/>
        </authorList>
    </citation>
    <scope>NUCLEOTIDE SEQUENCE</scope>
    <source>
        <strain evidence="7">1068</strain>
    </source>
</reference>
<evidence type="ECO:0000256" key="3">
    <source>
        <dbReference type="ARBA" id="ARBA00022603"/>
    </source>
</evidence>
<dbReference type="AlphaFoldDB" id="A0A9D2FQ93"/>
<feature type="binding site" evidence="6">
    <location>
        <position position="149"/>
    </location>
    <ligand>
        <name>S-adenosyl-L-methionine</name>
        <dbReference type="ChEBI" id="CHEBI:59789"/>
    </ligand>
</feature>
<comment type="similarity">
    <text evidence="6">Belongs to the methyltransferase superfamily. RNA methyltransferase RsmG family.</text>
</comment>
<evidence type="ECO:0000256" key="6">
    <source>
        <dbReference type="HAMAP-Rule" id="MF_00074"/>
    </source>
</evidence>
<feature type="binding site" evidence="6">
    <location>
        <position position="79"/>
    </location>
    <ligand>
        <name>S-adenosyl-L-methionine</name>
        <dbReference type="ChEBI" id="CHEBI:59789"/>
    </ligand>
</feature>
<evidence type="ECO:0000256" key="5">
    <source>
        <dbReference type="ARBA" id="ARBA00022691"/>
    </source>
</evidence>
<feature type="binding site" evidence="6">
    <location>
        <begin position="130"/>
        <end position="131"/>
    </location>
    <ligand>
        <name>S-adenosyl-L-methionine</name>
        <dbReference type="ChEBI" id="CHEBI:59789"/>
    </ligand>
</feature>
<keyword evidence="5 6" id="KW-0949">S-adenosyl-L-methionine</keyword>
<dbReference type="SUPFAM" id="SSF53335">
    <property type="entry name" value="S-adenosyl-L-methionine-dependent methyltransferases"/>
    <property type="match status" value="1"/>
</dbReference>
<comment type="caution">
    <text evidence="6">Lacks conserved residue(s) required for the propagation of feature annotation.</text>
</comment>
<comment type="subcellular location">
    <subcellularLocation>
        <location evidence="6">Cytoplasm</location>
    </subcellularLocation>
</comment>
<name>A0A9D2FQ93_9FIRM</name>
<dbReference type="PIRSF" id="PIRSF003078">
    <property type="entry name" value="GidB"/>
    <property type="match status" value="1"/>
</dbReference>